<feature type="compositionally biased region" description="Low complexity" evidence="1">
    <location>
        <begin position="92"/>
        <end position="101"/>
    </location>
</feature>
<organism evidence="3 4">
    <name type="scientific">Hucho hucho</name>
    <name type="common">huchen</name>
    <dbReference type="NCBI Taxonomy" id="62062"/>
    <lineage>
        <taxon>Eukaryota</taxon>
        <taxon>Metazoa</taxon>
        <taxon>Chordata</taxon>
        <taxon>Craniata</taxon>
        <taxon>Vertebrata</taxon>
        <taxon>Euteleostomi</taxon>
        <taxon>Actinopterygii</taxon>
        <taxon>Neopterygii</taxon>
        <taxon>Teleostei</taxon>
        <taxon>Protacanthopterygii</taxon>
        <taxon>Salmoniformes</taxon>
        <taxon>Salmonidae</taxon>
        <taxon>Salmoninae</taxon>
        <taxon>Hucho</taxon>
    </lineage>
</organism>
<keyword evidence="4" id="KW-1185">Reference proteome</keyword>
<feature type="compositionally biased region" description="Low complexity" evidence="1">
    <location>
        <begin position="57"/>
        <end position="82"/>
    </location>
</feature>
<dbReference type="GeneTree" id="ENSGT00730000111092"/>
<sequence length="226" mass="24192">MEKEAVKTTPALTNGKPATPKATTSAAKTTKPTKAAESSSSEESSSEEEEASKKTVKPAATPKTTPAARPKTKEASSSSDDSSSSEEEEAVAKAPAAVTTPIANGTVNCKRKGDGEASSEDEEELTTPKNMKVTATTPQTFPKVSKKINVPFRRIREEEIDVDNRLADNSFDAKRGSDGDWGQRANDVLRFTKGKSFRHEKTKKKRGSYCGGAISQSVNSIKFDSD</sequence>
<feature type="compositionally biased region" description="Low complexity" evidence="1">
    <location>
        <begin position="16"/>
        <end position="43"/>
    </location>
</feature>
<dbReference type="Ensembl" id="ENSHHUT00000081242.1">
    <property type="protein sequence ID" value="ENSHHUP00000078703.1"/>
    <property type="gene ID" value="ENSHHUG00000045918.1"/>
</dbReference>
<dbReference type="STRING" id="62062.ENSHHUP00000078703"/>
<dbReference type="GO" id="GO:0005654">
    <property type="term" value="C:nucleoplasm"/>
    <property type="evidence" value="ECO:0007669"/>
    <property type="project" value="TreeGrafter"/>
</dbReference>
<reference evidence="4" key="1">
    <citation type="submission" date="2018-06" db="EMBL/GenBank/DDBJ databases">
        <title>Genome assembly of Danube salmon.</title>
        <authorList>
            <person name="Macqueen D.J."/>
            <person name="Gundappa M.K."/>
        </authorList>
    </citation>
    <scope>NUCLEOTIDE SEQUENCE [LARGE SCALE GENOMIC DNA]</scope>
</reference>
<reference evidence="3" key="3">
    <citation type="submission" date="2025-09" db="UniProtKB">
        <authorList>
            <consortium name="Ensembl"/>
        </authorList>
    </citation>
    <scope>IDENTIFICATION</scope>
</reference>
<feature type="region of interest" description="Disordered" evidence="1">
    <location>
        <begin position="1"/>
        <end position="140"/>
    </location>
</feature>
<dbReference type="InterPro" id="IPR039191">
    <property type="entry name" value="Nopp140-like"/>
</dbReference>
<feature type="domain" description="Srp40 C-terminal" evidence="2">
    <location>
        <begin position="151"/>
        <end position="223"/>
    </location>
</feature>
<dbReference type="AlphaFoldDB" id="A0A4W5QY83"/>
<dbReference type="Proteomes" id="UP000314982">
    <property type="component" value="Unassembled WGS sequence"/>
</dbReference>
<accession>A0A4W5QY83</accession>
<proteinExistence type="predicted"/>
<dbReference type="PANTHER" id="PTHR23216">
    <property type="entry name" value="NUCLEOLAR AND COILED-BODY PHOSPHOPROTEIN 1"/>
    <property type="match status" value="1"/>
</dbReference>
<protein>
    <recommendedName>
        <fullName evidence="2">Srp40 C-terminal domain-containing protein</fullName>
    </recommendedName>
</protein>
<dbReference type="InterPro" id="IPR007718">
    <property type="entry name" value="Srp40_C"/>
</dbReference>
<evidence type="ECO:0000313" key="4">
    <source>
        <dbReference type="Proteomes" id="UP000314982"/>
    </source>
</evidence>
<dbReference type="GO" id="GO:0005730">
    <property type="term" value="C:nucleolus"/>
    <property type="evidence" value="ECO:0007669"/>
    <property type="project" value="InterPro"/>
</dbReference>
<dbReference type="PANTHER" id="PTHR23216:SF1">
    <property type="entry name" value="NUCLEOLAR AND COILED-BODY PHOSPHOPROTEIN 1"/>
    <property type="match status" value="1"/>
</dbReference>
<name>A0A4W5QY83_9TELE</name>
<evidence type="ECO:0000256" key="1">
    <source>
        <dbReference type="SAM" id="MobiDB-lite"/>
    </source>
</evidence>
<evidence type="ECO:0000259" key="2">
    <source>
        <dbReference type="Pfam" id="PF05022"/>
    </source>
</evidence>
<feature type="compositionally biased region" description="Polar residues" evidence="1">
    <location>
        <begin position="127"/>
        <end position="140"/>
    </location>
</feature>
<evidence type="ECO:0000313" key="3">
    <source>
        <dbReference type="Ensembl" id="ENSHHUP00000078703.1"/>
    </source>
</evidence>
<reference evidence="3" key="2">
    <citation type="submission" date="2025-08" db="UniProtKB">
        <authorList>
            <consortium name="Ensembl"/>
        </authorList>
    </citation>
    <scope>IDENTIFICATION</scope>
</reference>
<dbReference type="Pfam" id="PF05022">
    <property type="entry name" value="SRP40_C"/>
    <property type="match status" value="1"/>
</dbReference>